<feature type="domain" description="Glycosyl transferase family 1" evidence="3">
    <location>
        <begin position="185"/>
        <end position="333"/>
    </location>
</feature>
<evidence type="ECO:0000256" key="2">
    <source>
        <dbReference type="ARBA" id="ARBA00022679"/>
    </source>
</evidence>
<dbReference type="Pfam" id="PF00534">
    <property type="entry name" value="Glycos_transf_1"/>
    <property type="match status" value="1"/>
</dbReference>
<comment type="caution">
    <text evidence="4">The sequence shown here is derived from an EMBL/GenBank/DDBJ whole genome shotgun (WGS) entry which is preliminary data.</text>
</comment>
<sequence length="353" mass="39401">MRINFVLPLLMRVPVGGFRVVFQYANYFASQGHRVTIIYPRRCVEDPSLSGIVKDALWPTRKRLTAGPLMPWFDFHENVRQKLVAYPDAGSVPDADATIATGWSTAKPVSELPASKGRPFYLIQHYEIWAGKKEDVDASWLLPLKKIVIAQWLIDVGHEIGATDMTHIPNGLDFSAFKLTKPVEGRKMTIVTLNHHEPFKGVPVAIEVLKNYHEIHPEVPIKMFGTMPKGSEIPDWIEYYQNPEQKVLVEDIYNGNSVYLGASRQEGWGLPPAEAMACGCTFVGTDIGGFREFAIDGENALLNPVDDVGGMVSSLRALTQDDQLRCRLATAAERSIRQFTWDRAGSAFLACLD</sequence>
<evidence type="ECO:0000259" key="3">
    <source>
        <dbReference type="Pfam" id="PF00534"/>
    </source>
</evidence>
<dbReference type="EMBL" id="QYBC01000016">
    <property type="protein sequence ID" value="RYB03046.1"/>
    <property type="molecule type" value="Genomic_DNA"/>
</dbReference>
<organism evidence="4 5">
    <name type="scientific">Lichenibacterium ramalinae</name>
    <dbReference type="NCBI Taxonomy" id="2316527"/>
    <lineage>
        <taxon>Bacteria</taxon>
        <taxon>Pseudomonadati</taxon>
        <taxon>Pseudomonadota</taxon>
        <taxon>Alphaproteobacteria</taxon>
        <taxon>Hyphomicrobiales</taxon>
        <taxon>Lichenihabitantaceae</taxon>
        <taxon>Lichenibacterium</taxon>
    </lineage>
</organism>
<dbReference type="GO" id="GO:0016757">
    <property type="term" value="F:glycosyltransferase activity"/>
    <property type="evidence" value="ECO:0007669"/>
    <property type="project" value="UniProtKB-KW"/>
</dbReference>
<keyword evidence="2 4" id="KW-0808">Transferase</keyword>
<keyword evidence="5" id="KW-1185">Reference proteome</keyword>
<dbReference type="CDD" id="cd03801">
    <property type="entry name" value="GT4_PimA-like"/>
    <property type="match status" value="1"/>
</dbReference>
<proteinExistence type="predicted"/>
<evidence type="ECO:0000313" key="5">
    <source>
        <dbReference type="Proteomes" id="UP000289411"/>
    </source>
</evidence>
<dbReference type="PANTHER" id="PTHR12526:SF510">
    <property type="entry name" value="D-INOSITOL 3-PHOSPHATE GLYCOSYLTRANSFERASE"/>
    <property type="match status" value="1"/>
</dbReference>
<keyword evidence="1" id="KW-0328">Glycosyltransferase</keyword>
<reference evidence="4 5" key="2">
    <citation type="submission" date="2019-02" db="EMBL/GenBank/DDBJ databases">
        <title>'Lichenibacterium ramalinii' gen. nov. sp. nov., 'Lichenibacterium minor' gen. nov. sp. nov.</title>
        <authorList>
            <person name="Pankratov T."/>
        </authorList>
    </citation>
    <scope>NUCLEOTIDE SEQUENCE [LARGE SCALE GENOMIC DNA]</scope>
    <source>
        <strain evidence="4 5">RmlP001</strain>
    </source>
</reference>
<name>A0A4Q2R8Y2_9HYPH</name>
<gene>
    <name evidence="4" type="ORF">D3272_18415</name>
</gene>
<dbReference type="InterPro" id="IPR001296">
    <property type="entry name" value="Glyco_trans_1"/>
</dbReference>
<dbReference type="PANTHER" id="PTHR12526">
    <property type="entry name" value="GLYCOSYLTRANSFERASE"/>
    <property type="match status" value="1"/>
</dbReference>
<evidence type="ECO:0000256" key="1">
    <source>
        <dbReference type="ARBA" id="ARBA00022676"/>
    </source>
</evidence>
<dbReference type="Proteomes" id="UP000289411">
    <property type="component" value="Unassembled WGS sequence"/>
</dbReference>
<reference evidence="4 5" key="1">
    <citation type="submission" date="2018-09" db="EMBL/GenBank/DDBJ databases">
        <authorList>
            <person name="Grouzdev D.S."/>
            <person name="Krutkina M.S."/>
        </authorList>
    </citation>
    <scope>NUCLEOTIDE SEQUENCE [LARGE SCALE GENOMIC DNA]</scope>
    <source>
        <strain evidence="4 5">RmlP001</strain>
    </source>
</reference>
<dbReference type="AlphaFoldDB" id="A0A4Q2R8Y2"/>
<protein>
    <submittedName>
        <fullName evidence="4">Glycosyltransferase</fullName>
    </submittedName>
</protein>
<dbReference type="Gene3D" id="3.40.50.11090">
    <property type="match status" value="1"/>
</dbReference>
<dbReference type="Gene3D" id="3.40.50.2000">
    <property type="entry name" value="Glycogen Phosphorylase B"/>
    <property type="match status" value="1"/>
</dbReference>
<dbReference type="SUPFAM" id="SSF53756">
    <property type="entry name" value="UDP-Glycosyltransferase/glycogen phosphorylase"/>
    <property type="match status" value="1"/>
</dbReference>
<evidence type="ECO:0000313" key="4">
    <source>
        <dbReference type="EMBL" id="RYB03046.1"/>
    </source>
</evidence>
<dbReference type="OrthoDB" id="9801609at2"/>
<accession>A0A4Q2R8Y2</accession>